<feature type="transmembrane region" description="Helical" evidence="2">
    <location>
        <begin position="157"/>
        <end position="178"/>
    </location>
</feature>
<protein>
    <submittedName>
        <fullName evidence="3">Uncharacterized protein</fullName>
    </submittedName>
</protein>
<proteinExistence type="predicted"/>
<feature type="compositionally biased region" description="Basic and acidic residues" evidence="1">
    <location>
        <begin position="184"/>
        <end position="193"/>
    </location>
</feature>
<evidence type="ECO:0000256" key="1">
    <source>
        <dbReference type="SAM" id="MobiDB-lite"/>
    </source>
</evidence>
<sequence>MAYLLEKSGTNRCTLEATKREQFTQKLFSDLINESHSKQHDYYLARVHNSNVNIYDARQLCKYVFEMVISTEGRKIRIKNFKYLITQEEIKEVQFFRLKYDTDAPLKAEYVGNQDTFLISNCFRSRVFCSEDALDALSVNFQFNPIKEPKFKDKKRIIGIFIMSVFLMLFLTSIIILIDKKGGVNKGGKDKSGSNKIGKGGHKNKGGSHKDNIGKDLYLHKK</sequence>
<evidence type="ECO:0000313" key="4">
    <source>
        <dbReference type="Proteomes" id="UP000016927"/>
    </source>
</evidence>
<name>R0MDZ8_NOSB1</name>
<dbReference type="VEuPathDB" id="MicrosporidiaDB:NBO_467g0001"/>
<keyword evidence="2" id="KW-0812">Transmembrane</keyword>
<dbReference type="AlphaFoldDB" id="R0MDZ8"/>
<evidence type="ECO:0000313" key="3">
    <source>
        <dbReference type="EMBL" id="EOB12300.1"/>
    </source>
</evidence>
<accession>R0MDZ8</accession>
<keyword evidence="2" id="KW-0472">Membrane</keyword>
<organism evidence="3 4">
    <name type="scientific">Nosema bombycis (strain CQ1 / CVCC 102059)</name>
    <name type="common">Microsporidian parasite</name>
    <name type="synonym">Pebrine of silkworm</name>
    <dbReference type="NCBI Taxonomy" id="578461"/>
    <lineage>
        <taxon>Eukaryota</taxon>
        <taxon>Fungi</taxon>
        <taxon>Fungi incertae sedis</taxon>
        <taxon>Microsporidia</taxon>
        <taxon>Nosematidae</taxon>
        <taxon>Nosema</taxon>
    </lineage>
</organism>
<feature type="compositionally biased region" description="Basic and acidic residues" evidence="1">
    <location>
        <begin position="208"/>
        <end position="222"/>
    </location>
</feature>
<dbReference type="Pfam" id="PF17010">
    <property type="entry name" value="DUF5092"/>
    <property type="match status" value="1"/>
</dbReference>
<dbReference type="HOGENOM" id="CLU_1327278_0_0_1"/>
<dbReference type="Proteomes" id="UP000016927">
    <property type="component" value="Unassembled WGS sequence"/>
</dbReference>
<dbReference type="OrthoDB" id="2189917at2759"/>
<evidence type="ECO:0000256" key="2">
    <source>
        <dbReference type="SAM" id="Phobius"/>
    </source>
</evidence>
<keyword evidence="4" id="KW-1185">Reference proteome</keyword>
<dbReference type="InterPro" id="IPR031537">
    <property type="entry name" value="DUF5092"/>
</dbReference>
<reference evidence="3 4" key="1">
    <citation type="journal article" date="2013" name="BMC Genomics">
        <title>Comparative genomics of parasitic silkworm microsporidia reveal an association between genome expansion and host adaptation.</title>
        <authorList>
            <person name="Pan G."/>
            <person name="Xu J."/>
            <person name="Li T."/>
            <person name="Xia Q."/>
            <person name="Liu S.L."/>
            <person name="Zhang G."/>
            <person name="Li S."/>
            <person name="Li C."/>
            <person name="Liu H."/>
            <person name="Yang L."/>
            <person name="Liu T."/>
            <person name="Zhang X."/>
            <person name="Wu Z."/>
            <person name="Fan W."/>
            <person name="Dang X."/>
            <person name="Xiang H."/>
            <person name="Tao M."/>
            <person name="Li Y."/>
            <person name="Hu J."/>
            <person name="Li Z."/>
            <person name="Lin L."/>
            <person name="Luo J."/>
            <person name="Geng L."/>
            <person name="Wang L."/>
            <person name="Long M."/>
            <person name="Wan Y."/>
            <person name="He N."/>
            <person name="Zhang Z."/>
            <person name="Lu C."/>
            <person name="Keeling P.J."/>
            <person name="Wang J."/>
            <person name="Xiang Z."/>
            <person name="Zhou Z."/>
        </authorList>
    </citation>
    <scope>NUCLEOTIDE SEQUENCE [LARGE SCALE GENOMIC DNA]</scope>
    <source>
        <strain evidence="4">CQ1 / CVCC 102059</strain>
    </source>
</reference>
<feature type="region of interest" description="Disordered" evidence="1">
    <location>
        <begin position="184"/>
        <end position="222"/>
    </location>
</feature>
<gene>
    <name evidence="3" type="ORF">NBO_467g0001</name>
</gene>
<dbReference type="EMBL" id="KB909375">
    <property type="protein sequence ID" value="EOB12300.1"/>
    <property type="molecule type" value="Genomic_DNA"/>
</dbReference>
<keyword evidence="2" id="KW-1133">Transmembrane helix</keyword>
<dbReference type="OMA" id="CYDARQL"/>